<accession>A0A0G0FLD0</accession>
<dbReference type="Proteomes" id="UP000034508">
    <property type="component" value="Unassembled WGS sequence"/>
</dbReference>
<keyword evidence="6 7" id="KW-0961">Cell wall biogenesis/degradation</keyword>
<comment type="catalytic activity">
    <reaction evidence="7">
        <text>a peptidoglycan chain = a peptidoglycan chain with N-acetyl-1,6-anhydromuramyl-[peptide] at the reducing end + a peptidoglycan chain with N-acetylglucosamine at the non-reducing end.</text>
        <dbReference type="EC" id="4.2.2.29"/>
    </reaction>
</comment>
<feature type="site" description="Important for catalytic activity" evidence="7">
    <location>
        <position position="240"/>
    </location>
</feature>
<dbReference type="GO" id="GO:0005886">
    <property type="term" value="C:plasma membrane"/>
    <property type="evidence" value="ECO:0007669"/>
    <property type="project" value="UniProtKB-SubCell"/>
</dbReference>
<evidence type="ECO:0000313" key="9">
    <source>
        <dbReference type="Proteomes" id="UP000034508"/>
    </source>
</evidence>
<keyword evidence="1 7" id="KW-1003">Cell membrane</keyword>
<gene>
    <name evidence="7" type="primary">mltG</name>
    <name evidence="8" type="ORF">US31_C0003G0031</name>
</gene>
<dbReference type="EC" id="4.2.2.29" evidence="7"/>
<evidence type="ECO:0000256" key="7">
    <source>
        <dbReference type="HAMAP-Rule" id="MF_02065"/>
    </source>
</evidence>
<keyword evidence="4 7" id="KW-0472">Membrane</keyword>
<evidence type="ECO:0000313" key="8">
    <source>
        <dbReference type="EMBL" id="KKQ18602.1"/>
    </source>
</evidence>
<keyword evidence="3 7" id="KW-1133">Transmembrane helix</keyword>
<evidence type="ECO:0000256" key="1">
    <source>
        <dbReference type="ARBA" id="ARBA00022475"/>
    </source>
</evidence>
<reference evidence="8 9" key="1">
    <citation type="journal article" date="2015" name="Nature">
        <title>rRNA introns, odd ribosomes, and small enigmatic genomes across a large radiation of phyla.</title>
        <authorList>
            <person name="Brown C.T."/>
            <person name="Hug L.A."/>
            <person name="Thomas B.C."/>
            <person name="Sharon I."/>
            <person name="Castelle C.J."/>
            <person name="Singh A."/>
            <person name="Wilkins M.J."/>
            <person name="Williams K.H."/>
            <person name="Banfield J.F."/>
        </authorList>
    </citation>
    <scope>NUCLEOTIDE SEQUENCE [LARGE SCALE GENOMIC DNA]</scope>
</reference>
<dbReference type="PATRIC" id="fig|1618331.3.peg.238"/>
<comment type="function">
    <text evidence="7">Functions as a peptidoglycan terminase that cleaves nascent peptidoglycan strands endolytically to terminate their elongation.</text>
</comment>
<proteinExistence type="inferred from homology"/>
<dbReference type="PANTHER" id="PTHR30518:SF2">
    <property type="entry name" value="ENDOLYTIC MUREIN TRANSGLYCOSYLASE"/>
    <property type="match status" value="1"/>
</dbReference>
<protein>
    <recommendedName>
        <fullName evidence="7">Endolytic murein transglycosylase</fullName>
        <ecNumber evidence="7">4.2.2.29</ecNumber>
    </recommendedName>
    <alternativeName>
        <fullName evidence="7">Peptidoglycan lytic transglycosylase</fullName>
    </alternativeName>
    <alternativeName>
        <fullName evidence="7">Peptidoglycan polymerization terminase</fullName>
    </alternativeName>
</protein>
<organism evidence="8 9">
    <name type="scientific">Berkelbacteria bacterium GW2011_GWA1_36_9</name>
    <dbReference type="NCBI Taxonomy" id="1618331"/>
    <lineage>
        <taxon>Bacteria</taxon>
        <taxon>Candidatus Berkelbacteria</taxon>
    </lineage>
</organism>
<dbReference type="GO" id="GO:0009252">
    <property type="term" value="P:peptidoglycan biosynthetic process"/>
    <property type="evidence" value="ECO:0007669"/>
    <property type="project" value="UniProtKB-UniRule"/>
</dbReference>
<name>A0A0G0FLD0_9BACT</name>
<sequence length="351" mass="39937">MSLKKKNTQGSFLYHWSNISINLAAKLAIAGLVLFLLFLSFVFFEIYVPLNPVSHETITYTVQKGWGDEEIARDLEKLGIIRSDHFFRFYAVASFRHSELKAGEYILSSRMSIYQIAKKMAQGDVTKEKIVIFEGWDIEDIGEYLESKEVCRKDDFIQLASKDYSGEFGFLKDKPKDIGLDGFLFPDTYEVSENGNCEEIIITMLSNFEKKLTADLQAQIQEQKKSVFDIITMASMIEKEVRTLNDKKIVSGILWKRIGAGMPLQIDATVNYITDKNDPGVLIKDTKIDSPYNTYKYKGLPKGPISNPGMESMVAALNPKDSPYWYYLSDGTTIFSKTLEEHNSAKAKYLD</sequence>
<dbReference type="HAMAP" id="MF_02065">
    <property type="entry name" value="MltG"/>
    <property type="match status" value="1"/>
</dbReference>
<keyword evidence="5 7" id="KW-0456">Lyase</keyword>
<dbReference type="Gene3D" id="3.30.1490.480">
    <property type="entry name" value="Endolytic murein transglycosylase"/>
    <property type="match status" value="1"/>
</dbReference>
<keyword evidence="2 7" id="KW-0812">Transmembrane</keyword>
<feature type="transmembrane region" description="Helical" evidence="7">
    <location>
        <begin position="21"/>
        <end position="44"/>
    </location>
</feature>
<dbReference type="GO" id="GO:0071555">
    <property type="term" value="P:cell wall organization"/>
    <property type="evidence" value="ECO:0007669"/>
    <property type="project" value="UniProtKB-KW"/>
</dbReference>
<dbReference type="Gene3D" id="3.30.160.60">
    <property type="entry name" value="Classic Zinc Finger"/>
    <property type="match status" value="1"/>
</dbReference>
<dbReference type="Pfam" id="PF02618">
    <property type="entry name" value="YceG"/>
    <property type="match status" value="1"/>
</dbReference>
<dbReference type="AlphaFoldDB" id="A0A0G0FLD0"/>
<comment type="similarity">
    <text evidence="7">Belongs to the transglycosylase MltG family.</text>
</comment>
<evidence type="ECO:0000256" key="3">
    <source>
        <dbReference type="ARBA" id="ARBA00022989"/>
    </source>
</evidence>
<evidence type="ECO:0000256" key="2">
    <source>
        <dbReference type="ARBA" id="ARBA00022692"/>
    </source>
</evidence>
<dbReference type="InterPro" id="IPR003770">
    <property type="entry name" value="MLTG-like"/>
</dbReference>
<comment type="subcellular location">
    <subcellularLocation>
        <location evidence="7">Cell membrane</location>
        <topology evidence="7">Single-pass membrane protein</topology>
    </subcellularLocation>
</comment>
<dbReference type="PANTHER" id="PTHR30518">
    <property type="entry name" value="ENDOLYTIC MUREIN TRANSGLYCOSYLASE"/>
    <property type="match status" value="1"/>
</dbReference>
<comment type="caution">
    <text evidence="8">The sequence shown here is derived from an EMBL/GenBank/DDBJ whole genome shotgun (WGS) entry which is preliminary data.</text>
</comment>
<dbReference type="CDD" id="cd08010">
    <property type="entry name" value="MltG_like"/>
    <property type="match status" value="1"/>
</dbReference>
<evidence type="ECO:0000256" key="5">
    <source>
        <dbReference type="ARBA" id="ARBA00023239"/>
    </source>
</evidence>
<dbReference type="GO" id="GO:0008932">
    <property type="term" value="F:lytic endotransglycosylase activity"/>
    <property type="evidence" value="ECO:0007669"/>
    <property type="project" value="UniProtKB-UniRule"/>
</dbReference>
<dbReference type="EMBL" id="LBSM01000003">
    <property type="protein sequence ID" value="KKQ18602.1"/>
    <property type="molecule type" value="Genomic_DNA"/>
</dbReference>
<evidence type="ECO:0000256" key="6">
    <source>
        <dbReference type="ARBA" id="ARBA00023316"/>
    </source>
</evidence>
<dbReference type="NCBIfam" id="TIGR00247">
    <property type="entry name" value="endolytic transglycosylase MltG"/>
    <property type="match status" value="1"/>
</dbReference>
<evidence type="ECO:0000256" key="4">
    <source>
        <dbReference type="ARBA" id="ARBA00023136"/>
    </source>
</evidence>